<protein>
    <submittedName>
        <fullName evidence="2">Uncharacterized protein</fullName>
    </submittedName>
</protein>
<proteinExistence type="predicted"/>
<gene>
    <name evidence="2" type="ORF">E6W39_13345</name>
</gene>
<comment type="caution">
    <text evidence="2">The sequence shown here is derived from an EMBL/GenBank/DDBJ whole genome shotgun (WGS) entry which is preliminary data.</text>
</comment>
<dbReference type="EMBL" id="VIGB01000003">
    <property type="protein sequence ID" value="TQF03057.1"/>
    <property type="molecule type" value="Genomic_DNA"/>
</dbReference>
<feature type="compositionally biased region" description="Pro residues" evidence="1">
    <location>
        <begin position="403"/>
        <end position="416"/>
    </location>
</feature>
<name>A0A540W274_9ACTN</name>
<sequence>MVDASSGPDGVLLHSTDAGSWAWVGLRLAPAQGLAEHRGYADVSEEQRIAEAVRAELAWLHRQCRPGEASRLDLRYLSEPGSGLLRCVLLGQAAAATPAAAHAAALALRERLAALPGHVAARPITDQAELLAVLNPPLAPVTASTAGLAAAHGAGPVAARPATGPAARPATIEAAEVRPRLTALALQRPDTDRRYAVLAADLEPSSVSWEPLWAALAGADQPVVLSVALEPVQLGPAEIAELARYAAEYRRLATPGHTAPPWPQVLPGDPAAARAAAALEAALPRLSAPAFRLRATLLGTGPAVPAGLLAGAAGAVALPVPPAELPVVHANVAGLNLTPLPATHHQGLPAGHYGWVEQTVSSLAAPDRAVALLRLPYQVPTHRRLFDDRFLAAAAPAASGGPTPTPTSPEPHLPAF</sequence>
<evidence type="ECO:0000313" key="2">
    <source>
        <dbReference type="EMBL" id="TQF03057.1"/>
    </source>
</evidence>
<evidence type="ECO:0000256" key="1">
    <source>
        <dbReference type="SAM" id="MobiDB-lite"/>
    </source>
</evidence>
<reference evidence="2 3" key="1">
    <citation type="submission" date="2019-06" db="EMBL/GenBank/DDBJ databases">
        <title>Description of Kitasatospora acidophila sp. nov. isolated from pine grove soil, and reclassification of Streptomyces novaecaesareae to Kitasatospora novaeceasareae comb. nov.</title>
        <authorList>
            <person name="Kim M.J."/>
        </authorList>
    </citation>
    <scope>NUCLEOTIDE SEQUENCE [LARGE SCALE GENOMIC DNA]</scope>
    <source>
        <strain evidence="2 3">MMS16-CNU292</strain>
    </source>
</reference>
<accession>A0A540W274</accession>
<feature type="region of interest" description="Disordered" evidence="1">
    <location>
        <begin position="396"/>
        <end position="416"/>
    </location>
</feature>
<keyword evidence="3" id="KW-1185">Reference proteome</keyword>
<organism evidence="2 3">
    <name type="scientific">Kitasatospora acidiphila</name>
    <dbReference type="NCBI Taxonomy" id="2567942"/>
    <lineage>
        <taxon>Bacteria</taxon>
        <taxon>Bacillati</taxon>
        <taxon>Actinomycetota</taxon>
        <taxon>Actinomycetes</taxon>
        <taxon>Kitasatosporales</taxon>
        <taxon>Streptomycetaceae</taxon>
        <taxon>Kitasatospora</taxon>
    </lineage>
</organism>
<dbReference type="OrthoDB" id="3665323at2"/>
<dbReference type="Proteomes" id="UP000319103">
    <property type="component" value="Unassembled WGS sequence"/>
</dbReference>
<dbReference type="AlphaFoldDB" id="A0A540W274"/>
<dbReference type="RefSeq" id="WP_141633737.1">
    <property type="nucleotide sequence ID" value="NZ_VIGB01000003.1"/>
</dbReference>
<evidence type="ECO:0000313" key="3">
    <source>
        <dbReference type="Proteomes" id="UP000319103"/>
    </source>
</evidence>